<sequence length="280" mass="31853">MRMTWGVPEQGWRKGPWTPEEDQLLTEYVNLYGEGRWSSVARCAGLNRSGKSCRLRWVNYLRPGLKRGQITPQEEGIIIELHALWGNKWSTIARYLPGRTDNEIKNYWRTHFKSKEKSSQKQEKKKVQILKLKQQQLSQLQAQPIEDQKGVLSYAEAAAAIPGYGSKGIDQAPQEIRQEMVFMYPTLEDQCLPVMMMPQDSASWSDHQPVLDDGIPWGGLWNLDDDYHTSMPRHTHNNTGFGVSARSGFLTATIAAPKLDPFISASQRRYSAAPFSLTLS</sequence>
<keyword evidence="10" id="KW-1185">Reference proteome</keyword>
<dbReference type="AlphaFoldDB" id="A0AAV5IJU1"/>
<evidence type="ECO:0000313" key="10">
    <source>
        <dbReference type="Proteomes" id="UP001054252"/>
    </source>
</evidence>
<evidence type="ECO:0000256" key="2">
    <source>
        <dbReference type="ARBA" id="ARBA00022737"/>
    </source>
</evidence>
<name>A0AAV5IJU1_9ROSI</name>
<evidence type="ECO:0000256" key="4">
    <source>
        <dbReference type="ARBA" id="ARBA00023125"/>
    </source>
</evidence>
<dbReference type="Pfam" id="PF00249">
    <property type="entry name" value="Myb_DNA-binding"/>
    <property type="match status" value="2"/>
</dbReference>
<dbReference type="EMBL" id="BPVZ01000011">
    <property type="protein sequence ID" value="GKU97419.1"/>
    <property type="molecule type" value="Genomic_DNA"/>
</dbReference>
<dbReference type="GO" id="GO:0043565">
    <property type="term" value="F:sequence-specific DNA binding"/>
    <property type="evidence" value="ECO:0007669"/>
    <property type="project" value="InterPro"/>
</dbReference>
<dbReference type="InterPro" id="IPR009057">
    <property type="entry name" value="Homeodomain-like_sf"/>
</dbReference>
<dbReference type="SUPFAM" id="SSF46689">
    <property type="entry name" value="Homeodomain-like"/>
    <property type="match status" value="1"/>
</dbReference>
<comment type="subcellular location">
    <subcellularLocation>
        <location evidence="1">Nucleus</location>
    </subcellularLocation>
</comment>
<evidence type="ECO:0000256" key="3">
    <source>
        <dbReference type="ARBA" id="ARBA00023015"/>
    </source>
</evidence>
<evidence type="ECO:0000259" key="8">
    <source>
        <dbReference type="PROSITE" id="PS51294"/>
    </source>
</evidence>
<dbReference type="Proteomes" id="UP001054252">
    <property type="component" value="Unassembled WGS sequence"/>
</dbReference>
<proteinExistence type="predicted"/>
<feature type="domain" description="Myb-like" evidence="7">
    <location>
        <begin position="9"/>
        <end position="61"/>
    </location>
</feature>
<feature type="domain" description="HTH myb-type" evidence="8">
    <location>
        <begin position="13"/>
        <end position="65"/>
    </location>
</feature>
<evidence type="ECO:0000259" key="7">
    <source>
        <dbReference type="PROSITE" id="PS50090"/>
    </source>
</evidence>
<organism evidence="9 10">
    <name type="scientific">Rubroshorea leprosula</name>
    <dbReference type="NCBI Taxonomy" id="152421"/>
    <lineage>
        <taxon>Eukaryota</taxon>
        <taxon>Viridiplantae</taxon>
        <taxon>Streptophyta</taxon>
        <taxon>Embryophyta</taxon>
        <taxon>Tracheophyta</taxon>
        <taxon>Spermatophyta</taxon>
        <taxon>Magnoliopsida</taxon>
        <taxon>eudicotyledons</taxon>
        <taxon>Gunneridae</taxon>
        <taxon>Pentapetalae</taxon>
        <taxon>rosids</taxon>
        <taxon>malvids</taxon>
        <taxon>Malvales</taxon>
        <taxon>Dipterocarpaceae</taxon>
        <taxon>Rubroshorea</taxon>
    </lineage>
</organism>
<dbReference type="FunFam" id="1.10.10.60:FF:000011">
    <property type="entry name" value="Myb transcription factor"/>
    <property type="match status" value="1"/>
</dbReference>
<feature type="domain" description="Myb-like" evidence="7">
    <location>
        <begin position="62"/>
        <end position="112"/>
    </location>
</feature>
<accession>A0AAV5IJU1</accession>
<evidence type="ECO:0000256" key="6">
    <source>
        <dbReference type="ARBA" id="ARBA00023242"/>
    </source>
</evidence>
<gene>
    <name evidence="9" type="ORF">SLEP1_g10566</name>
</gene>
<keyword evidence="4" id="KW-0238">DNA-binding</keyword>
<reference evidence="9 10" key="1">
    <citation type="journal article" date="2021" name="Commun. Biol.">
        <title>The genome of Shorea leprosula (Dipterocarpaceae) highlights the ecological relevance of drought in aseasonal tropical rainforests.</title>
        <authorList>
            <person name="Ng K.K.S."/>
            <person name="Kobayashi M.J."/>
            <person name="Fawcett J.A."/>
            <person name="Hatakeyama M."/>
            <person name="Paape T."/>
            <person name="Ng C.H."/>
            <person name="Ang C.C."/>
            <person name="Tnah L.H."/>
            <person name="Lee C.T."/>
            <person name="Nishiyama T."/>
            <person name="Sese J."/>
            <person name="O'Brien M.J."/>
            <person name="Copetti D."/>
            <person name="Mohd Noor M.I."/>
            <person name="Ong R.C."/>
            <person name="Putra M."/>
            <person name="Sireger I.Z."/>
            <person name="Indrioko S."/>
            <person name="Kosugi Y."/>
            <person name="Izuno A."/>
            <person name="Isagi Y."/>
            <person name="Lee S.L."/>
            <person name="Shimizu K.K."/>
        </authorList>
    </citation>
    <scope>NUCLEOTIDE SEQUENCE [LARGE SCALE GENOMIC DNA]</scope>
    <source>
        <strain evidence="9">214</strain>
    </source>
</reference>
<keyword evidence="5" id="KW-0804">Transcription</keyword>
<dbReference type="PANTHER" id="PTHR45675:SF17">
    <property type="entry name" value="MYB TRANSCRIPTION FACTOR"/>
    <property type="match status" value="1"/>
</dbReference>
<comment type="caution">
    <text evidence="9">The sequence shown here is derived from an EMBL/GenBank/DDBJ whole genome shotgun (WGS) entry which is preliminary data.</text>
</comment>
<dbReference type="CDD" id="cd00167">
    <property type="entry name" value="SANT"/>
    <property type="match status" value="2"/>
</dbReference>
<dbReference type="SMART" id="SM00717">
    <property type="entry name" value="SANT"/>
    <property type="match status" value="2"/>
</dbReference>
<dbReference type="GO" id="GO:0005634">
    <property type="term" value="C:nucleus"/>
    <property type="evidence" value="ECO:0007669"/>
    <property type="project" value="UniProtKB-SubCell"/>
</dbReference>
<dbReference type="PROSITE" id="PS51294">
    <property type="entry name" value="HTH_MYB"/>
    <property type="match status" value="2"/>
</dbReference>
<keyword evidence="6" id="KW-0539">Nucleus</keyword>
<evidence type="ECO:0000256" key="1">
    <source>
        <dbReference type="ARBA" id="ARBA00004123"/>
    </source>
</evidence>
<keyword evidence="2" id="KW-0677">Repeat</keyword>
<dbReference type="PROSITE" id="PS50090">
    <property type="entry name" value="MYB_LIKE"/>
    <property type="match status" value="2"/>
</dbReference>
<protein>
    <submittedName>
        <fullName evidence="9">Uncharacterized protein</fullName>
    </submittedName>
</protein>
<dbReference type="Gene3D" id="1.10.10.60">
    <property type="entry name" value="Homeodomain-like"/>
    <property type="match status" value="2"/>
</dbReference>
<dbReference type="GO" id="GO:0003700">
    <property type="term" value="F:DNA-binding transcription factor activity"/>
    <property type="evidence" value="ECO:0007669"/>
    <property type="project" value="InterPro"/>
</dbReference>
<evidence type="ECO:0000313" key="9">
    <source>
        <dbReference type="EMBL" id="GKU97419.1"/>
    </source>
</evidence>
<evidence type="ECO:0000256" key="5">
    <source>
        <dbReference type="ARBA" id="ARBA00023163"/>
    </source>
</evidence>
<dbReference type="InterPro" id="IPR044676">
    <property type="entry name" value="EOBI/EOBII-like_plant"/>
</dbReference>
<keyword evidence="3" id="KW-0805">Transcription regulation</keyword>
<dbReference type="PANTHER" id="PTHR45675">
    <property type="entry name" value="MYB TRANSCRIPTION FACTOR-RELATED-RELATED"/>
    <property type="match status" value="1"/>
</dbReference>
<dbReference type="InterPro" id="IPR017930">
    <property type="entry name" value="Myb_dom"/>
</dbReference>
<feature type="domain" description="HTH myb-type" evidence="8">
    <location>
        <begin position="66"/>
        <end position="116"/>
    </location>
</feature>
<dbReference type="InterPro" id="IPR001005">
    <property type="entry name" value="SANT/Myb"/>
</dbReference>